<feature type="transmembrane region" description="Helical" evidence="7">
    <location>
        <begin position="186"/>
        <end position="202"/>
    </location>
</feature>
<evidence type="ECO:0000256" key="2">
    <source>
        <dbReference type="ARBA" id="ARBA00005914"/>
    </source>
</evidence>
<dbReference type="EMBL" id="CP013235">
    <property type="protein sequence ID" value="AMP10139.1"/>
    <property type="molecule type" value="Genomic_DNA"/>
</dbReference>
<feature type="transmembrane region" description="Helical" evidence="7">
    <location>
        <begin position="261"/>
        <end position="280"/>
    </location>
</feature>
<feature type="transmembrane region" description="Helical" evidence="7">
    <location>
        <begin position="61"/>
        <end position="81"/>
    </location>
</feature>
<keyword evidence="4 7" id="KW-0812">Transmembrane</keyword>
<keyword evidence="6 7" id="KW-0472">Membrane</keyword>
<evidence type="ECO:0000313" key="9">
    <source>
        <dbReference type="Proteomes" id="UP000071778"/>
    </source>
</evidence>
<comment type="subcellular location">
    <subcellularLocation>
        <location evidence="1">Cell membrane</location>
        <topology evidence="1">Multi-pass membrane protein</topology>
    </subcellularLocation>
</comment>
<keyword evidence="3" id="KW-1003">Cell membrane</keyword>
<proteinExistence type="inferred from homology"/>
<dbReference type="GO" id="GO:0005886">
    <property type="term" value="C:plasma membrane"/>
    <property type="evidence" value="ECO:0007669"/>
    <property type="project" value="UniProtKB-SubCell"/>
</dbReference>
<feature type="transmembrane region" description="Helical" evidence="7">
    <location>
        <begin position="233"/>
        <end position="254"/>
    </location>
</feature>
<keyword evidence="9" id="KW-1185">Reference proteome</keyword>
<dbReference type="InterPro" id="IPR029020">
    <property type="entry name" value="Ammonium/urea_transptr"/>
</dbReference>
<gene>
    <name evidence="8" type="ORF">CAter282_2393</name>
</gene>
<name>A0A127QJ99_9BURK</name>
<protein>
    <submittedName>
        <fullName evidence="8">Urea transporter family protein</fullName>
    </submittedName>
</protein>
<evidence type="ECO:0000256" key="7">
    <source>
        <dbReference type="SAM" id="Phobius"/>
    </source>
</evidence>
<dbReference type="OrthoDB" id="279428at2"/>
<comment type="similarity">
    <text evidence="2">Belongs to the urea transporter family.</text>
</comment>
<evidence type="ECO:0000256" key="3">
    <source>
        <dbReference type="ARBA" id="ARBA00022475"/>
    </source>
</evidence>
<sequence length="315" mass="32825">MGAVRAIFLGISQSMFQQNGYTGLIFLLGVFLSSPWVGLAALLGVTASTATAWAIGAERHLVLVGVYGFNGFFAGVALGSIFSPSPLLWMVVVIAGALSTLLMHALHRLLGRIQLPALSAPFVCVLWLILFSVIHVGRLAYAQGPVAGVSGHLLSDTTLAWAGQFTNRQDIAGLLLNGTLRGVSQIFYQDDLIAGLIFLLGLSVSTTRAAMVAAAGSFTGALTALLIGAPDLAIFHGIYGFNSVLSALAVITLSQKPGWRAIAMALLCAAFAAIATSVMIPLSQSAGLPALSAPFCVASWMFLLALRRRHSSQAG</sequence>
<dbReference type="RefSeq" id="WP_061533484.1">
    <property type="nucleotide sequence ID" value="NZ_CP013233.1"/>
</dbReference>
<dbReference type="Proteomes" id="UP000071778">
    <property type="component" value="Chromosome"/>
</dbReference>
<keyword evidence="5 7" id="KW-1133">Transmembrane helix</keyword>
<evidence type="ECO:0000256" key="1">
    <source>
        <dbReference type="ARBA" id="ARBA00004651"/>
    </source>
</evidence>
<dbReference type="InterPro" id="IPR004937">
    <property type="entry name" value="Urea_transporter"/>
</dbReference>
<evidence type="ECO:0000313" key="8">
    <source>
        <dbReference type="EMBL" id="AMP10139.1"/>
    </source>
</evidence>
<feature type="transmembrane region" description="Helical" evidence="7">
    <location>
        <begin position="118"/>
        <end position="141"/>
    </location>
</feature>
<accession>A0A127QJ99</accession>
<feature type="transmembrane region" description="Helical" evidence="7">
    <location>
        <begin position="87"/>
        <end position="106"/>
    </location>
</feature>
<dbReference type="AlphaFoldDB" id="A0A127QJ99"/>
<evidence type="ECO:0000256" key="6">
    <source>
        <dbReference type="ARBA" id="ARBA00023136"/>
    </source>
</evidence>
<reference evidence="8 9" key="1">
    <citation type="submission" date="2015-11" db="EMBL/GenBank/DDBJ databases">
        <title>Exploring the genomic traits of fungus-feeding bacterial genus Collimonas.</title>
        <authorList>
            <person name="Song C."/>
            <person name="Schmidt R."/>
            <person name="de Jager V."/>
            <person name="Krzyzanowska D."/>
            <person name="Jongedijk E."/>
            <person name="Cankar K."/>
            <person name="Beekwilder J."/>
            <person name="van Veen A."/>
            <person name="de Boer W."/>
            <person name="van Veen J.A."/>
            <person name="Garbeva P."/>
        </authorList>
    </citation>
    <scope>NUCLEOTIDE SEQUENCE [LARGE SCALE GENOMIC DNA]</scope>
    <source>
        <strain evidence="8 9">Ter282</strain>
    </source>
</reference>
<organism evidence="8 9">
    <name type="scientific">Collimonas arenae</name>
    <dbReference type="NCBI Taxonomy" id="279058"/>
    <lineage>
        <taxon>Bacteria</taxon>
        <taxon>Pseudomonadati</taxon>
        <taxon>Pseudomonadota</taxon>
        <taxon>Betaproteobacteria</taxon>
        <taxon>Burkholderiales</taxon>
        <taxon>Oxalobacteraceae</taxon>
        <taxon>Collimonas</taxon>
    </lineage>
</organism>
<dbReference type="PATRIC" id="fig|279058.17.peg.2614"/>
<feature type="transmembrane region" description="Helical" evidence="7">
    <location>
        <begin position="24"/>
        <end position="49"/>
    </location>
</feature>
<dbReference type="Gene3D" id="1.10.3430.10">
    <property type="entry name" value="Ammonium transporter AmtB like domains"/>
    <property type="match status" value="1"/>
</dbReference>
<feature type="transmembrane region" description="Helical" evidence="7">
    <location>
        <begin position="286"/>
        <end position="306"/>
    </location>
</feature>
<evidence type="ECO:0000256" key="5">
    <source>
        <dbReference type="ARBA" id="ARBA00022989"/>
    </source>
</evidence>
<dbReference type="PANTHER" id="PTHR10464:SF4">
    <property type="entry name" value="UREA TRANSPORTER"/>
    <property type="match status" value="1"/>
</dbReference>
<dbReference type="Pfam" id="PF03253">
    <property type="entry name" value="UT"/>
    <property type="match status" value="1"/>
</dbReference>
<dbReference type="PIRSF" id="PIRSF016502">
    <property type="entry name" value="Urea_transporter"/>
    <property type="match status" value="1"/>
</dbReference>
<dbReference type="GO" id="GO:0015204">
    <property type="term" value="F:urea transmembrane transporter activity"/>
    <property type="evidence" value="ECO:0007669"/>
    <property type="project" value="InterPro"/>
</dbReference>
<feature type="transmembrane region" description="Helical" evidence="7">
    <location>
        <begin position="209"/>
        <end position="227"/>
    </location>
</feature>
<evidence type="ECO:0000256" key="4">
    <source>
        <dbReference type="ARBA" id="ARBA00022692"/>
    </source>
</evidence>
<dbReference type="PANTHER" id="PTHR10464">
    <property type="entry name" value="UREA TRANSPORTER"/>
    <property type="match status" value="1"/>
</dbReference>